<dbReference type="Proteomes" id="UP001530293">
    <property type="component" value="Unassembled WGS sequence"/>
</dbReference>
<organism evidence="2 3">
    <name type="scientific">Discostella pseudostelligera</name>
    <dbReference type="NCBI Taxonomy" id="259834"/>
    <lineage>
        <taxon>Eukaryota</taxon>
        <taxon>Sar</taxon>
        <taxon>Stramenopiles</taxon>
        <taxon>Ochrophyta</taxon>
        <taxon>Bacillariophyta</taxon>
        <taxon>Coscinodiscophyceae</taxon>
        <taxon>Thalassiosirophycidae</taxon>
        <taxon>Stephanodiscales</taxon>
        <taxon>Stephanodiscaceae</taxon>
        <taxon>Discostella</taxon>
    </lineage>
</organism>
<dbReference type="AlphaFoldDB" id="A0ABD3M5C5"/>
<dbReference type="InterPro" id="IPR050282">
    <property type="entry name" value="Cycloisomerase_2"/>
</dbReference>
<keyword evidence="3" id="KW-1185">Reference proteome</keyword>
<dbReference type="Gene3D" id="2.130.10.10">
    <property type="entry name" value="YVTN repeat-like/Quinoprotein amine dehydrogenase"/>
    <property type="match status" value="1"/>
</dbReference>
<dbReference type="EMBL" id="JALLBG020000268">
    <property type="protein sequence ID" value="KAL3757372.1"/>
    <property type="molecule type" value="Genomic_DNA"/>
</dbReference>
<reference evidence="2 3" key="1">
    <citation type="submission" date="2024-10" db="EMBL/GenBank/DDBJ databases">
        <title>Updated reference genomes for cyclostephanoid diatoms.</title>
        <authorList>
            <person name="Roberts W.R."/>
            <person name="Alverson A.J."/>
        </authorList>
    </citation>
    <scope>NUCLEOTIDE SEQUENCE [LARGE SCALE GENOMIC DNA]</scope>
    <source>
        <strain evidence="2 3">AJA232-27</strain>
    </source>
</reference>
<accession>A0ABD3M5C5</accession>
<proteinExistence type="inferred from homology"/>
<evidence type="ECO:0000313" key="3">
    <source>
        <dbReference type="Proteomes" id="UP001530293"/>
    </source>
</evidence>
<comment type="similarity">
    <text evidence="1">Belongs to the cycloisomerase 2 family.</text>
</comment>
<dbReference type="PANTHER" id="PTHR30344:SF1">
    <property type="entry name" value="6-PHOSPHOGLUCONOLACTONASE"/>
    <property type="match status" value="1"/>
</dbReference>
<comment type="caution">
    <text evidence="2">The sequence shown here is derived from an EMBL/GenBank/DDBJ whole genome shotgun (WGS) entry which is preliminary data.</text>
</comment>
<evidence type="ECO:0000256" key="1">
    <source>
        <dbReference type="ARBA" id="ARBA00005564"/>
    </source>
</evidence>
<dbReference type="InterPro" id="IPR015943">
    <property type="entry name" value="WD40/YVTN_repeat-like_dom_sf"/>
</dbReference>
<dbReference type="InterPro" id="IPR019405">
    <property type="entry name" value="Lactonase_7-beta_prop"/>
</dbReference>
<evidence type="ECO:0000313" key="2">
    <source>
        <dbReference type="EMBL" id="KAL3757372.1"/>
    </source>
</evidence>
<dbReference type="PANTHER" id="PTHR30344">
    <property type="entry name" value="6-PHOSPHOGLUCONOLACTONASE-RELATED"/>
    <property type="match status" value="1"/>
</dbReference>
<protein>
    <submittedName>
        <fullName evidence="2">Uncharacterized protein</fullName>
    </submittedName>
</protein>
<gene>
    <name evidence="2" type="ORF">ACHAWU_008533</name>
</gene>
<sequence length="452" mass="48858">MMNHQYKYIGFVGCYTKEGQADPFEASRGGVPHDRSKVGRGVLAIAMDASGKLSYLNHGEPIISAEKLPNPSYLCILERVKGSIRSNRPPALRDGGLCIVSELSEGKFQCFAVKVTPSQNGELEVHATAIGEALDTGGSWPCHIISTNVGDAMECIIVCNYGEAEGVLSLFGFHSDSLTDVYSKQSSISFGPGSKADRDRQEASHAHSASVIPSISNCSSMDLCCADLGSDAIVQFSMTIDSATDDGRGLSFQCIEKDRLAALPGSGPRSLMFNPIFTDVAIVSLEMTAQVWLIQRRVDDGKFIALGEPISVLPENWPSDTELQYQFNHGRWASDAVWSPCGKFVYAAARLHNSISVFEVQLSTTSSAEISSTSTACDIDGLNLIQRASTNGLTPRCLCMSECGQFVLVAHQHSHDVSSFQRNETDGKISFIDRIEVPNAACVKLIRPRMIG</sequence>
<dbReference type="SUPFAM" id="SSF75011">
    <property type="entry name" value="3-carboxy-cis,cis-mucoante lactonizing enzyme"/>
    <property type="match status" value="1"/>
</dbReference>
<dbReference type="Pfam" id="PF10282">
    <property type="entry name" value="Lactonase"/>
    <property type="match status" value="1"/>
</dbReference>
<name>A0ABD3M5C5_9STRA</name>